<keyword evidence="2" id="KW-1185">Reference proteome</keyword>
<evidence type="ECO:0000313" key="1">
    <source>
        <dbReference type="EMBL" id="CAI6361178.1"/>
    </source>
</evidence>
<dbReference type="AlphaFoldDB" id="A0AAV0WZ78"/>
<name>A0AAV0WZ78_9HEMI</name>
<gene>
    <name evidence="1" type="ORF">MEUPH1_LOCUS16389</name>
</gene>
<organism evidence="1 2">
    <name type="scientific">Macrosiphum euphorbiae</name>
    <name type="common">potato aphid</name>
    <dbReference type="NCBI Taxonomy" id="13131"/>
    <lineage>
        <taxon>Eukaryota</taxon>
        <taxon>Metazoa</taxon>
        <taxon>Ecdysozoa</taxon>
        <taxon>Arthropoda</taxon>
        <taxon>Hexapoda</taxon>
        <taxon>Insecta</taxon>
        <taxon>Pterygota</taxon>
        <taxon>Neoptera</taxon>
        <taxon>Paraneoptera</taxon>
        <taxon>Hemiptera</taxon>
        <taxon>Sternorrhyncha</taxon>
        <taxon>Aphidomorpha</taxon>
        <taxon>Aphidoidea</taxon>
        <taxon>Aphididae</taxon>
        <taxon>Macrosiphini</taxon>
        <taxon>Macrosiphum</taxon>
    </lineage>
</organism>
<sequence>MEQTESSDVFPLAVRPNERYGHPLTGDCRFKKQFCHISCSMKTSCEYLLCRHTEETFLICINFGFFS</sequence>
<protein>
    <submittedName>
        <fullName evidence="1">Uncharacterized protein</fullName>
    </submittedName>
</protein>
<dbReference type="EMBL" id="CARXXK010000003">
    <property type="protein sequence ID" value="CAI6361178.1"/>
    <property type="molecule type" value="Genomic_DNA"/>
</dbReference>
<evidence type="ECO:0000313" key="2">
    <source>
        <dbReference type="Proteomes" id="UP001160148"/>
    </source>
</evidence>
<comment type="caution">
    <text evidence="1">The sequence shown here is derived from an EMBL/GenBank/DDBJ whole genome shotgun (WGS) entry which is preliminary data.</text>
</comment>
<reference evidence="1 2" key="1">
    <citation type="submission" date="2023-01" db="EMBL/GenBank/DDBJ databases">
        <authorList>
            <person name="Whitehead M."/>
        </authorList>
    </citation>
    <scope>NUCLEOTIDE SEQUENCE [LARGE SCALE GENOMIC DNA]</scope>
</reference>
<dbReference type="Proteomes" id="UP001160148">
    <property type="component" value="Unassembled WGS sequence"/>
</dbReference>
<proteinExistence type="predicted"/>
<accession>A0AAV0WZ78</accession>